<dbReference type="Pfam" id="PF20041">
    <property type="entry name" value="DUF6443"/>
    <property type="match status" value="1"/>
</dbReference>
<dbReference type="Proteomes" id="UP000248536">
    <property type="component" value="Chromosome"/>
</dbReference>
<feature type="chain" id="PRO_5016274387" description="DUF6443 domain-containing protein" evidence="1">
    <location>
        <begin position="26"/>
        <end position="1740"/>
    </location>
</feature>
<dbReference type="RefSeq" id="WP_112378538.1">
    <property type="nucleotide sequence ID" value="NZ_CP030104.1"/>
</dbReference>
<evidence type="ECO:0000313" key="4">
    <source>
        <dbReference type="Proteomes" id="UP000248536"/>
    </source>
</evidence>
<gene>
    <name evidence="3" type="ORF">HME9304_02131</name>
</gene>
<reference evidence="3 4" key="1">
    <citation type="submission" date="2018-06" db="EMBL/GenBank/DDBJ databases">
        <title>Spongiibacterium sp. HME9304 Genome sequencing and assembly.</title>
        <authorList>
            <person name="Kang H."/>
            <person name="Kim H."/>
            <person name="Joh K."/>
        </authorList>
    </citation>
    <scope>NUCLEOTIDE SEQUENCE [LARGE SCALE GENOMIC DNA]</scope>
    <source>
        <strain evidence="3 4">HME9304</strain>
    </source>
</reference>
<accession>A0A2Z4LT52</accession>
<dbReference type="InterPro" id="IPR045619">
    <property type="entry name" value="DUF6443"/>
</dbReference>
<name>A0A2Z4LT52_9FLAO</name>
<keyword evidence="4" id="KW-1185">Reference proteome</keyword>
<feature type="domain" description="DUF6443" evidence="2">
    <location>
        <begin position="646"/>
        <end position="762"/>
    </location>
</feature>
<dbReference type="PANTHER" id="PTHR32305">
    <property type="match status" value="1"/>
</dbReference>
<dbReference type="Gene3D" id="2.180.10.10">
    <property type="entry name" value="RHS repeat-associated core"/>
    <property type="match status" value="1"/>
</dbReference>
<dbReference type="InterPro" id="IPR022385">
    <property type="entry name" value="Rhs_assc_core"/>
</dbReference>
<dbReference type="OrthoDB" id="2972467at2"/>
<protein>
    <recommendedName>
        <fullName evidence="2">DUF6443 domain-containing protein</fullName>
    </recommendedName>
</protein>
<proteinExistence type="predicted"/>
<sequence>MAKHTKKILSNLVLLFCFSFGYSQFGFPGGGGGGNTYVISGPSPVYNGSTRNYSLNHGNSITSATWGISNLYGSVVSSTSTSASISFTAAGSTSVSAFIQDNLANIHFVTKNVTIQAGLSPGTISGPQTICYLGNPANISNTSSASGGGGGYVYQWQDSPGGGTIWNNINGATSTSYNPPGGFTVSKWYRRKVTSGILVNYTSSVKITVKAPLNGGSINGTQTVCYAGNPNTLGNAASPYNGVGGYTYQWQYSNNGNGGWSNIGGATSSTYNPPNGLTSNRWYRRKVVSCGQTKYTNVIKVTVDPGQTYYADTDGDGYGDPGSSTIACSHPQGYVTNSADHDDSTVLITNIAPQLYYSDSDGDGIGDGNSTIFASFKILGYANTTGDPCPDIPGLGDGCDAQTVLPSNENYVHKKSFQDMEGTTAIEQVTYYDGLGRPMQHVEVGASGTGAINIAANAPAGWTMDWNIGSGSTGFFNQNGVTTENKRITAPGPFGKPQVIWSCGNDPSSSADGGWNTDYFAVDKTKAYRYTVWVNRFHSNDGKTYHGTQNVDNLGGGANGNPYFWSGDLPQLEEWYLLVGVVHPFDHGGGDIGVSGVYDMQGNRIVDGTEFKWRNDTTTSRFRSYLYYSTDVNVRQYFHAPTLEVMDGTEVPLRSILGNGRANDLITHIDYDEYGRKEKEWLPHVPDTGVRGSYRGGDMAMSTKEYYLSAYPMDFPSMSVNEVNAYSQSGFEASPLNRLLKQAAPGKDWKMGNGHEIEFGYLTNFANEVRLYRVDINFANGIYEPTLVANGHYNSGTLYKNVNYDENHDGTPSKLHTTEAFTDKLGRTVLKRTYVLVGGQEEAHDTHYVYDDYGNLTYVLPPKVDTANGVSATELTELCYQYKYDHRNRLVEKKVPGKGWEHIVYNRLDWPIMTQDANLRINDQWLFTKYDAHGRVAYTGLHTQPGATDRATMQGYADDTISYGQYETKQGSSGTIAGTTIYYSNDTFPQGIMELYKINYYDNYVFDRPGLSLPVSVLGTNTSLQVTGLATGSKVRILGTNDWTTTMLGYDDQGRSIWTKSINDYLGSTDVTETRLDFVGRPLQTRNIHARDGHDPITTDNDYEYDDMGRLMGREQEIGLQETLLVNNTYDELGQLVAKKVGGNLQTVDYRYNVRGWLKAINNTANLGNDLFAFDINYNTADHGGTPLYNGNIAETEWRTANTDNGLKWYRYGYDPLNRIINATANSPNYHLNSVGYDKNGNILSLQRQGHTNADATLFGNMDDLVYTYDSGNKLIKVLDNGNDSQGFNDGTDIATEYVYDQNGNMTIDLNKGIRGATTTDPGIVYNHLDLPESISVNGNGNNGTISYIYDATGRKLKKIVSTGNTTEYAGNYVYENGQLQFFGHPEGYVVPDGQGGYDYVYQYRDHLGNIRLSYQDINEDGSVDSSEILQERNYYPFGLEHKGYNNSINGVENNYMTYQGKELDESLGLDWHDFGARQYDASIGRWLTIDPLAEQTGYAYAAMNNNPVAMIDPTGMSAFWVPKLNEDGSTSYIAEEGDTVETFQSQYGLEDGQAEAIIGNQEIVAGETEISGEQVKQVTESDVLQLDLASDQAKGKKGEQRIFDQFVFAGDIAASKGEDRFFSGDFFSNLQTIKTGQGGGTISGTASMTTGGQTFDVLFDLVLTGSNGIGKSRPTLFTNTFTESALQRGTPLSNTKPTTLLQFRTFKDRNGFNRPSAPSEIGALGDFGPLLNRRLNRRQ</sequence>
<evidence type="ECO:0000256" key="1">
    <source>
        <dbReference type="SAM" id="SignalP"/>
    </source>
</evidence>
<evidence type="ECO:0000259" key="2">
    <source>
        <dbReference type="Pfam" id="PF20041"/>
    </source>
</evidence>
<dbReference type="KEGG" id="spon:HME9304_02131"/>
<organism evidence="3 4">
    <name type="scientific">Flagellimonas maritima</name>
    <dbReference type="NCBI Taxonomy" id="1383885"/>
    <lineage>
        <taxon>Bacteria</taxon>
        <taxon>Pseudomonadati</taxon>
        <taxon>Bacteroidota</taxon>
        <taxon>Flavobacteriia</taxon>
        <taxon>Flavobacteriales</taxon>
        <taxon>Flavobacteriaceae</taxon>
        <taxon>Flagellimonas</taxon>
    </lineage>
</organism>
<feature type="signal peptide" evidence="1">
    <location>
        <begin position="1"/>
        <end position="25"/>
    </location>
</feature>
<dbReference type="EMBL" id="CP030104">
    <property type="protein sequence ID" value="AWX45121.1"/>
    <property type="molecule type" value="Genomic_DNA"/>
</dbReference>
<dbReference type="PANTHER" id="PTHR32305:SF15">
    <property type="entry name" value="PROTEIN RHSA-RELATED"/>
    <property type="match status" value="1"/>
</dbReference>
<evidence type="ECO:0000313" key="3">
    <source>
        <dbReference type="EMBL" id="AWX45121.1"/>
    </source>
</evidence>
<keyword evidence="1" id="KW-0732">Signal</keyword>
<dbReference type="NCBIfam" id="TIGR03696">
    <property type="entry name" value="Rhs_assc_core"/>
    <property type="match status" value="1"/>
</dbReference>
<dbReference type="Gene3D" id="2.60.40.2700">
    <property type="match status" value="2"/>
</dbReference>
<dbReference type="InterPro" id="IPR050708">
    <property type="entry name" value="T6SS_VgrG/RHS"/>
</dbReference>